<organism evidence="9 10">
    <name type="scientific">Candidatus Nitrosocaldus cavascurensis</name>
    <dbReference type="NCBI Taxonomy" id="2058097"/>
    <lineage>
        <taxon>Archaea</taxon>
        <taxon>Nitrososphaerota</taxon>
        <taxon>Nitrososphaeria</taxon>
        <taxon>Candidatus Nitrosocaldales</taxon>
        <taxon>Candidatus Nitrosocaldaceae</taxon>
        <taxon>Candidatus Nitrosocaldus</taxon>
    </lineage>
</organism>
<dbReference type="InterPro" id="IPR011650">
    <property type="entry name" value="Peptidase_M20_dimer"/>
</dbReference>
<gene>
    <name evidence="9" type="ORF">NCAV_0810</name>
</gene>
<dbReference type="AlphaFoldDB" id="A0A2K5AQW0"/>
<keyword evidence="10" id="KW-1185">Reference proteome</keyword>
<dbReference type="NCBIfam" id="TIGR01910">
    <property type="entry name" value="DapE-ArgE"/>
    <property type="match status" value="1"/>
</dbReference>
<dbReference type="SUPFAM" id="SSF53187">
    <property type="entry name" value="Zn-dependent exopeptidases"/>
    <property type="match status" value="1"/>
</dbReference>
<dbReference type="Proteomes" id="UP000236248">
    <property type="component" value="Chromosome NCAV"/>
</dbReference>
<dbReference type="GO" id="GO:0016787">
    <property type="term" value="F:hydrolase activity"/>
    <property type="evidence" value="ECO:0007669"/>
    <property type="project" value="UniProtKB-KW"/>
</dbReference>
<name>A0A2K5AQW0_9ARCH</name>
<dbReference type="InterPro" id="IPR002933">
    <property type="entry name" value="Peptidase_M20"/>
</dbReference>
<dbReference type="EMBL" id="LT981265">
    <property type="protein sequence ID" value="SPC33989.1"/>
    <property type="molecule type" value="Genomic_DNA"/>
</dbReference>
<dbReference type="Gene3D" id="3.30.70.360">
    <property type="match status" value="1"/>
</dbReference>
<keyword evidence="6" id="KW-0862">Zinc</keyword>
<evidence type="ECO:0000256" key="6">
    <source>
        <dbReference type="ARBA" id="ARBA00022833"/>
    </source>
</evidence>
<comment type="similarity">
    <text evidence="3">Belongs to the peptidase M20A family.</text>
</comment>
<evidence type="ECO:0000259" key="8">
    <source>
        <dbReference type="Pfam" id="PF07687"/>
    </source>
</evidence>
<dbReference type="InterPro" id="IPR050072">
    <property type="entry name" value="Peptidase_M20A"/>
</dbReference>
<evidence type="ECO:0000256" key="1">
    <source>
        <dbReference type="ARBA" id="ARBA00001941"/>
    </source>
</evidence>
<evidence type="ECO:0000256" key="5">
    <source>
        <dbReference type="ARBA" id="ARBA00022801"/>
    </source>
</evidence>
<proteinExistence type="inferred from homology"/>
<evidence type="ECO:0000256" key="2">
    <source>
        <dbReference type="ARBA" id="ARBA00001947"/>
    </source>
</evidence>
<dbReference type="GeneID" id="41594869"/>
<comment type="cofactor">
    <cofactor evidence="2">
        <name>Zn(2+)</name>
        <dbReference type="ChEBI" id="CHEBI:29105"/>
    </cofactor>
</comment>
<keyword evidence="7" id="KW-0170">Cobalt</keyword>
<dbReference type="PANTHER" id="PTHR43808">
    <property type="entry name" value="ACETYLORNITHINE DEACETYLASE"/>
    <property type="match status" value="1"/>
</dbReference>
<keyword evidence="4" id="KW-0479">Metal-binding</keyword>
<dbReference type="InterPro" id="IPR036264">
    <property type="entry name" value="Bact_exopeptidase_dim_dom"/>
</dbReference>
<evidence type="ECO:0000256" key="3">
    <source>
        <dbReference type="ARBA" id="ARBA00006247"/>
    </source>
</evidence>
<protein>
    <recommendedName>
        <fullName evidence="8">Peptidase M20 dimerisation domain-containing protein</fullName>
    </recommendedName>
</protein>
<reference evidence="10" key="1">
    <citation type="submission" date="2018-01" db="EMBL/GenBank/DDBJ databases">
        <authorList>
            <person name="Kerou L M."/>
        </authorList>
    </citation>
    <scope>NUCLEOTIDE SEQUENCE [LARGE SCALE GENOMIC DNA]</scope>
    <source>
        <strain evidence="10">SCU2</strain>
    </source>
</reference>
<evidence type="ECO:0000313" key="9">
    <source>
        <dbReference type="EMBL" id="SPC33989.1"/>
    </source>
</evidence>
<dbReference type="SUPFAM" id="SSF55031">
    <property type="entry name" value="Bacterial exopeptidase dimerisation domain"/>
    <property type="match status" value="1"/>
</dbReference>
<comment type="cofactor">
    <cofactor evidence="1">
        <name>Co(2+)</name>
        <dbReference type="ChEBI" id="CHEBI:48828"/>
    </cofactor>
</comment>
<dbReference type="Pfam" id="PF01546">
    <property type="entry name" value="Peptidase_M20"/>
    <property type="match status" value="1"/>
</dbReference>
<dbReference type="Pfam" id="PF07687">
    <property type="entry name" value="M20_dimer"/>
    <property type="match status" value="1"/>
</dbReference>
<dbReference type="CDD" id="cd08659">
    <property type="entry name" value="M20_ArgE_DapE-like"/>
    <property type="match status" value="1"/>
</dbReference>
<evidence type="ECO:0000256" key="7">
    <source>
        <dbReference type="ARBA" id="ARBA00023285"/>
    </source>
</evidence>
<evidence type="ECO:0000256" key="4">
    <source>
        <dbReference type="ARBA" id="ARBA00022723"/>
    </source>
</evidence>
<sequence length="400" mass="44062">MLYKIKDAVDSEMQSIVEDARELIRIPSRNPPGEERRCAEYIHSRLKELGLNSILLHEPYADRPQVIAYARDSRFDELRIVLNGHIDTVPEGSMEGWNVDPFSGMIKDGKIYGRGAADMKSALAIMMHICKIVGRRDLLLCFAIGEERAEPGTSTILKHVRRLGIDRLRYGIVMEPTSLKIATCQMGALWLNVRVKGRSAHASIPTNGINAIVRACKAIGALEAYARDIAKRSISNSSSMISNGSRACIPRCSVTMIAGGVKENIVPDECSFTIDRRVAPYESANDVISEIKALLDAYAEEYEMSMIAERSPVCIDESSILVKGLSDALATIGITDHPVCWCFPGSTDNEHVVREGIESIVWGSGSIEQAHAADEHISIEELRLSTYALALLLSKLGYQE</sequence>
<keyword evidence="5" id="KW-0378">Hydrolase</keyword>
<feature type="domain" description="Peptidase M20 dimerisation" evidence="8">
    <location>
        <begin position="186"/>
        <end position="303"/>
    </location>
</feature>
<dbReference type="KEGG" id="ncv:NCAV_0810"/>
<dbReference type="RefSeq" id="WP_158648735.1">
    <property type="nucleotide sequence ID" value="NZ_LT981265.1"/>
</dbReference>
<dbReference type="Gene3D" id="3.40.630.10">
    <property type="entry name" value="Zn peptidases"/>
    <property type="match status" value="1"/>
</dbReference>
<accession>A0A2K5AQW0</accession>
<evidence type="ECO:0000313" key="10">
    <source>
        <dbReference type="Proteomes" id="UP000236248"/>
    </source>
</evidence>
<dbReference type="InterPro" id="IPR010182">
    <property type="entry name" value="ArgE/DapE"/>
</dbReference>
<dbReference type="GO" id="GO:0046872">
    <property type="term" value="F:metal ion binding"/>
    <property type="evidence" value="ECO:0007669"/>
    <property type="project" value="UniProtKB-KW"/>
</dbReference>